<gene>
    <name evidence="7" type="ORF">H710_00181</name>
</gene>
<evidence type="ECO:0000313" key="7">
    <source>
        <dbReference type="EMBL" id="KEG21233.1"/>
    </source>
</evidence>
<dbReference type="HOGENOM" id="CLU_002202_0_0_5"/>
<reference evidence="7 8" key="1">
    <citation type="submission" date="2013-04" db="EMBL/GenBank/DDBJ databases">
        <title>The Genome Sequence of Bartonella bacilliformis Ver097.</title>
        <authorList>
            <consortium name="The Broad Institute Genomics Platform"/>
            <consortium name="The Broad Institute Genome Sequencing Center for Infectious Disease"/>
            <person name="Feldgarden M."/>
            <person name="Kirby J."/>
            <person name="Birtles R."/>
            <person name="Dasch G."/>
            <person name="Hendrix L."/>
            <person name="Koehler J."/>
            <person name="Walker B."/>
            <person name="Young S.K."/>
            <person name="Zeng Q."/>
            <person name="Gargeya S."/>
            <person name="Fitzgerald M."/>
            <person name="Haas B."/>
            <person name="Abouelleil A."/>
            <person name="Allen A.W."/>
            <person name="Alvarado L."/>
            <person name="Arachchi H.M."/>
            <person name="Berlin A.M."/>
            <person name="Chapman S.B."/>
            <person name="Gainer-Dewar J."/>
            <person name="Goldberg J."/>
            <person name="Griggs A."/>
            <person name="Gujja S."/>
            <person name="Hansen M."/>
            <person name="Howarth C."/>
            <person name="Imamovic A."/>
            <person name="Ireland A."/>
            <person name="Larimer J."/>
            <person name="McCowan C."/>
            <person name="Murphy C."/>
            <person name="Pearson M."/>
            <person name="Poon T.W."/>
            <person name="Priest M."/>
            <person name="Roberts A."/>
            <person name="Saif S."/>
            <person name="Shea T."/>
            <person name="Sisk P."/>
            <person name="Sykes S."/>
            <person name="Wortman J."/>
            <person name="Nusbaum C."/>
            <person name="Birren B."/>
        </authorList>
    </citation>
    <scope>NUCLEOTIDE SEQUENCE [LARGE SCALE GENOMIC DNA]</scope>
    <source>
        <strain evidence="7 8">Ver097</strain>
    </source>
</reference>
<keyword evidence="4 5" id="KW-0472">Membrane</keyword>
<dbReference type="RefSeq" id="WP_041848975.1">
    <property type="nucleotide sequence ID" value="NZ_KL503802.1"/>
</dbReference>
<dbReference type="GO" id="GO:0005886">
    <property type="term" value="C:plasma membrane"/>
    <property type="evidence" value="ECO:0007669"/>
    <property type="project" value="InterPro"/>
</dbReference>
<comment type="caution">
    <text evidence="7">The sequence shown here is derived from an EMBL/GenBank/DDBJ whole genome shotgun (WGS) entry which is preliminary data.</text>
</comment>
<accession>A0A072R5N0</accession>
<organism evidence="7 8">
    <name type="scientific">Bartonella bacilliformis Ver097</name>
    <dbReference type="NCBI Taxonomy" id="1293911"/>
    <lineage>
        <taxon>Bacteria</taxon>
        <taxon>Pseudomonadati</taxon>
        <taxon>Pseudomonadota</taxon>
        <taxon>Alphaproteobacteria</taxon>
        <taxon>Hyphomicrobiales</taxon>
        <taxon>Bartonellaceae</taxon>
        <taxon>Bartonella</taxon>
    </lineage>
</organism>
<evidence type="ECO:0000256" key="5">
    <source>
        <dbReference type="SAM" id="Phobius"/>
    </source>
</evidence>
<dbReference type="InterPro" id="IPR007452">
    <property type="entry name" value="TamB_C"/>
</dbReference>
<dbReference type="GO" id="GO:0097347">
    <property type="term" value="C:TAM protein secretion complex"/>
    <property type="evidence" value="ECO:0007669"/>
    <property type="project" value="TreeGrafter"/>
</dbReference>
<feature type="transmembrane region" description="Helical" evidence="5">
    <location>
        <begin position="5"/>
        <end position="25"/>
    </location>
</feature>
<proteinExistence type="predicted"/>
<dbReference type="Pfam" id="PF04357">
    <property type="entry name" value="TamB"/>
    <property type="match status" value="1"/>
</dbReference>
<dbReference type="EMBL" id="ASIV01000001">
    <property type="protein sequence ID" value="KEG21233.1"/>
    <property type="molecule type" value="Genomic_DNA"/>
</dbReference>
<evidence type="ECO:0000256" key="3">
    <source>
        <dbReference type="ARBA" id="ARBA00022989"/>
    </source>
</evidence>
<dbReference type="GO" id="GO:0009306">
    <property type="term" value="P:protein secretion"/>
    <property type="evidence" value="ECO:0007669"/>
    <property type="project" value="InterPro"/>
</dbReference>
<dbReference type="PATRIC" id="fig|1293911.3.peg.186"/>
<name>A0A072R5N0_BARBA</name>
<keyword evidence="2 5" id="KW-0812">Transmembrane</keyword>
<evidence type="ECO:0000259" key="6">
    <source>
        <dbReference type="Pfam" id="PF04357"/>
    </source>
</evidence>
<dbReference type="PANTHER" id="PTHR36985:SF1">
    <property type="entry name" value="TRANSLOCATION AND ASSEMBLY MODULE SUBUNIT TAMB"/>
    <property type="match status" value="1"/>
</dbReference>
<evidence type="ECO:0000313" key="8">
    <source>
        <dbReference type="Proteomes" id="UP000031740"/>
    </source>
</evidence>
<comment type="subcellular location">
    <subcellularLocation>
        <location evidence="1">Membrane</location>
        <topology evidence="1">Single-pass membrane protein</topology>
    </subcellularLocation>
</comment>
<dbReference type="Proteomes" id="UP000031740">
    <property type="component" value="Unassembled WGS sequence"/>
</dbReference>
<dbReference type="STRING" id="1293911.H710_00181"/>
<feature type="domain" description="Translocation and assembly module TamB C-terminal" evidence="6">
    <location>
        <begin position="1204"/>
        <end position="1550"/>
    </location>
</feature>
<evidence type="ECO:0000256" key="4">
    <source>
        <dbReference type="ARBA" id="ARBA00023136"/>
    </source>
</evidence>
<sequence length="1550" mass="168773">MKKILYLGGILFGVFLLVISFFMFIQRDRSSSLEAAVDNHFWFVSFIERKLSTPNRQIRLNNVQGILFSKTSVDAITVSDHQGVWLEIINAKIDWNRLALLKGHVQIDQLSAEQITFLRKPQDSSSISSFSSIQFSIPELPIDISINTFVAEHINFKQDFFGLSSDVSLKGHVNLVNGDFDADIAIDRLDAPGHFSILTKLLNSSRTAKISITTDEPQNGILANILRVDKRPALNFVVTGDGTFDDLNIALRLEADHQSILNGNIVLASVSEGYRLFTELAGKIGLLTPAQYRSFFESDVALKAEAVMTKEGTLRLDHMMIQGDVINVVANTEITADGFLRRLFVDGQIDLNKHGESVRLPMLKGKARADNLALTIDYGGEGQQAWKGQLHIHHLSSGNVHINDAVFDMGGVSENLDDVASRHVGIQINGTLQGVVNFGDESADNSQTIYVKMDADIFAGKPILIRDFSVTAQDFSVGLKGEIDRFVFKGDLGLKAKTLAPFGFLSGQPFSGSADIEARGTINLIGGVFNLELSGTTNTVKMGVEAVDRFMQGNLVVSAAVIRNTKGVIVRHLHLKNQHANVRADGHFSNLNAEMDFSAQISDLAILDPRLGGAVTIKGAARGHNNFITISTHVDVSEALFVGKKLQNATLNINALIDNTSPAISYFNGFVKGKGTFAEKPLQLSVAFNNSDHFWKFQDIDIKGGYASITGSLARTLKGFMKGALHIDADDISIISALVLQEGSGDVKGDVVFDEQNGKQSINLRANIDHLIFAKNEIKKLEIQADIFDPFGTIQVKGFVNAEQVQTPLMMVNHLSAYANGSHGQTAFHVQAMLHNDADAKLSGSIVTKGLPEGVKKKIQLETVNVEQSDFHATLLKPVAIIFNEDGMTMGKLEFAINEGKIMLAGNLQDTLDLQFSMNAIPVALANLWKPDLGADGTLTGTVVMSGHLEKPDVTYDVKGQGLTIAALKEKKITPFVLSATGKMIGGILTVNSNLLGEGLQAQTQGTVALKSNKLDLHVHLKNLPAHFANGLMNNQTFGGVVTGKIDIRGTLKDPSAHFEFLGHDLIFNSTAHKRSVSVNIDTHGSYEQSILHIDHLIATGSKELDFAVKGYVSLYDAGIGLNIKGTMPLVFIDQFLAERGAHITGTAKVDATINGVLSQPQLVGQISVIHGNFSDSQTNLGLRNITLEGKLNGNHMILEHAHATSSSGGAISATGRISNDLQTDLVIKLNRANYNNGSILATLTGEMTVTGRVLHDDLVVGGDITVEKAEIFIPDHFRNNTFFNIKQKNLTTPIRKTLEYANIKIDSQNHNVSEQSSSLIHLDMKIKARNQFFVRGRGLDAELGGYINLTGPLHDVYPVGELQMIRGRFDILSRRLSFDQGRVNFNGYLSPTVYFVTNSDNADVNVMVTVSGTIDNLDIKFTSQPVLPQDEVLARLIFNRSLSELSAFQIAQLATAVAELAGATNASLLSALRNKIDLDDLDIVVDEKGNTGLRIGRYIRDNIYLGFEAGPDGATKGTVNLDISRRFKVKTAIGNEKNSSFGLFYEKDY</sequence>
<keyword evidence="3 5" id="KW-1133">Transmembrane helix</keyword>
<protein>
    <recommendedName>
        <fullName evidence="6">Translocation and assembly module TamB C-terminal domain-containing protein</fullName>
    </recommendedName>
</protein>
<evidence type="ECO:0000256" key="1">
    <source>
        <dbReference type="ARBA" id="ARBA00004167"/>
    </source>
</evidence>
<dbReference type="PANTHER" id="PTHR36985">
    <property type="entry name" value="TRANSLOCATION AND ASSEMBLY MODULE SUBUNIT TAMB"/>
    <property type="match status" value="1"/>
</dbReference>
<evidence type="ECO:0000256" key="2">
    <source>
        <dbReference type="ARBA" id="ARBA00022692"/>
    </source>
</evidence>